<reference evidence="1" key="1">
    <citation type="submission" date="2017-12" db="EMBL/GenBank/DDBJ databases">
        <authorList>
            <consortium name="SysMetEx"/>
        </authorList>
    </citation>
    <scope>NUCLEOTIDE SEQUENCE</scope>
    <source>
        <strain evidence="1">Pb_238</strain>
    </source>
</reference>
<dbReference type="NCBIfam" id="TIGR02574">
    <property type="entry name" value="stabl_TIGR02574"/>
    <property type="match status" value="1"/>
</dbReference>
<dbReference type="AlphaFoldDB" id="A0A2I2MJI0"/>
<dbReference type="OrthoDB" id="8480657at2"/>
<sequence length="73" mass="8128">MTNSTKTLLSEVRNLPPEERVKLVEQILETLDASDPSLDAVWSKEAEDRLTSYQRGEIGAVPLSEVLAKYPKA</sequence>
<gene>
    <name evidence="1" type="ORF">LFTS_02056</name>
</gene>
<dbReference type="EMBL" id="LT966316">
    <property type="protein sequence ID" value="SOU93406.1"/>
    <property type="molecule type" value="Genomic_DNA"/>
</dbReference>
<proteinExistence type="predicted"/>
<organism evidence="1">
    <name type="scientific">Leptospirillum ferriphilum</name>
    <dbReference type="NCBI Taxonomy" id="178606"/>
    <lineage>
        <taxon>Bacteria</taxon>
        <taxon>Pseudomonadati</taxon>
        <taxon>Nitrospirota</taxon>
        <taxon>Nitrospiria</taxon>
        <taxon>Nitrospirales</taxon>
        <taxon>Nitrospiraceae</taxon>
        <taxon>Leptospirillum</taxon>
    </lineage>
</organism>
<dbReference type="RefSeq" id="WP_023524896.1">
    <property type="nucleotide sequence ID" value="NZ_JPGK01000004.1"/>
</dbReference>
<dbReference type="Pfam" id="PF09720">
    <property type="entry name" value="Unstab_antitox"/>
    <property type="match status" value="1"/>
</dbReference>
<accession>A0A2I2MJI0</accession>
<name>A0A2I2MJI0_9BACT</name>
<evidence type="ECO:0000313" key="1">
    <source>
        <dbReference type="EMBL" id="SOU93406.1"/>
    </source>
</evidence>
<dbReference type="InterPro" id="IPR013406">
    <property type="entry name" value="CHP02574_addiction_mod"/>
</dbReference>
<protein>
    <submittedName>
        <fullName evidence="1">Putative addiction module component</fullName>
    </submittedName>
</protein>